<dbReference type="Proteomes" id="UP000837857">
    <property type="component" value="Chromosome 7"/>
</dbReference>
<sequence length="69" mass="7618">MLPIATTSPPSPGISRDRPRAIANPGDSGNWRSAPGICVMATQRRRRRHTWEAKCRAAERFPHGHKGTS</sequence>
<evidence type="ECO:0000256" key="1">
    <source>
        <dbReference type="SAM" id="MobiDB-lite"/>
    </source>
</evidence>
<gene>
    <name evidence="2" type="ORF">IPOD504_LOCUS16151</name>
</gene>
<protein>
    <submittedName>
        <fullName evidence="2">Uncharacterized protein</fullName>
    </submittedName>
</protein>
<evidence type="ECO:0000313" key="2">
    <source>
        <dbReference type="EMBL" id="CAH2074600.1"/>
    </source>
</evidence>
<name>A0ABN8J5K7_9NEOP</name>
<proteinExistence type="predicted"/>
<accession>A0ABN8J5K7</accession>
<keyword evidence="3" id="KW-1185">Reference proteome</keyword>
<reference evidence="2" key="1">
    <citation type="submission" date="2022-03" db="EMBL/GenBank/DDBJ databases">
        <authorList>
            <person name="Martin H S."/>
        </authorList>
    </citation>
    <scope>NUCLEOTIDE SEQUENCE</scope>
</reference>
<dbReference type="EMBL" id="OW152819">
    <property type="protein sequence ID" value="CAH2074600.1"/>
    <property type="molecule type" value="Genomic_DNA"/>
</dbReference>
<organism evidence="2 3">
    <name type="scientific">Iphiclides podalirius</name>
    <name type="common">scarce swallowtail</name>
    <dbReference type="NCBI Taxonomy" id="110791"/>
    <lineage>
        <taxon>Eukaryota</taxon>
        <taxon>Metazoa</taxon>
        <taxon>Ecdysozoa</taxon>
        <taxon>Arthropoda</taxon>
        <taxon>Hexapoda</taxon>
        <taxon>Insecta</taxon>
        <taxon>Pterygota</taxon>
        <taxon>Neoptera</taxon>
        <taxon>Endopterygota</taxon>
        <taxon>Lepidoptera</taxon>
        <taxon>Glossata</taxon>
        <taxon>Ditrysia</taxon>
        <taxon>Papilionoidea</taxon>
        <taxon>Papilionidae</taxon>
        <taxon>Papilioninae</taxon>
        <taxon>Iphiclides</taxon>
    </lineage>
</organism>
<feature type="non-terminal residue" evidence="2">
    <location>
        <position position="69"/>
    </location>
</feature>
<feature type="region of interest" description="Disordered" evidence="1">
    <location>
        <begin position="1"/>
        <end position="34"/>
    </location>
</feature>
<evidence type="ECO:0000313" key="3">
    <source>
        <dbReference type="Proteomes" id="UP000837857"/>
    </source>
</evidence>